<organism evidence="2 3">
    <name type="scientific">Sugiyamaella lignohabitans</name>
    <dbReference type="NCBI Taxonomy" id="796027"/>
    <lineage>
        <taxon>Eukaryota</taxon>
        <taxon>Fungi</taxon>
        <taxon>Dikarya</taxon>
        <taxon>Ascomycota</taxon>
        <taxon>Saccharomycotina</taxon>
        <taxon>Dipodascomycetes</taxon>
        <taxon>Dipodascales</taxon>
        <taxon>Trichomonascaceae</taxon>
        <taxon>Sugiyamaella</taxon>
    </lineage>
</organism>
<evidence type="ECO:0000313" key="2">
    <source>
        <dbReference type="EMBL" id="ANB12361.1"/>
    </source>
</evidence>
<sequence>MASASGVLVKFLVYDRSGKVADSLRSLLPQVNRGTNQLTIDILPYSSDKDLAQVIRENSIDAIISPGNSYGFLNGGFDAAISSYYSGEVSGGNISITANDITLCLQDVLLEKMGGYNPVSHALVVNMSDALKSFPKTMEAAGQLKNSIPQLIHTPTMALPTVIPPGSRVIFDCMWNIICSIKQNNVVSETKINRVLLPGLGTGVGRVSADSCASQVVTALQYFNKAESAKSSDEYEKTYIDAANMDRDISKSAQ</sequence>
<feature type="domain" description="Macro" evidence="1">
    <location>
        <begin position="31"/>
        <end position="243"/>
    </location>
</feature>
<protein>
    <recommendedName>
        <fullName evidence="1">Macro domain-containing protein</fullName>
    </recommendedName>
</protein>
<accession>A0A167D1D7</accession>
<name>A0A167D1D7_9ASCO</name>
<dbReference type="Proteomes" id="UP000189580">
    <property type="component" value="Chromosome a"/>
</dbReference>
<dbReference type="OrthoDB" id="6082470at2759"/>
<dbReference type="RefSeq" id="XP_018734838.1">
    <property type="nucleotide sequence ID" value="XM_018882562.1"/>
</dbReference>
<evidence type="ECO:0000313" key="3">
    <source>
        <dbReference type="Proteomes" id="UP000189580"/>
    </source>
</evidence>
<dbReference type="Pfam" id="PF14519">
    <property type="entry name" value="Macro_2"/>
    <property type="match status" value="1"/>
</dbReference>
<dbReference type="SUPFAM" id="SSF52949">
    <property type="entry name" value="Macro domain-like"/>
    <property type="match status" value="1"/>
</dbReference>
<dbReference type="InterPro" id="IPR028071">
    <property type="entry name" value="Macro-like_dom"/>
</dbReference>
<dbReference type="AlphaFoldDB" id="A0A167D1D7"/>
<dbReference type="InterPro" id="IPR002589">
    <property type="entry name" value="Macro_dom"/>
</dbReference>
<proteinExistence type="predicted"/>
<gene>
    <name evidence="2" type="ORF">AWJ20_611</name>
</gene>
<dbReference type="Gene3D" id="3.40.220.10">
    <property type="entry name" value="Leucine Aminopeptidase, subunit E, domain 1"/>
    <property type="match status" value="1"/>
</dbReference>
<keyword evidence="3" id="KW-1185">Reference proteome</keyword>
<evidence type="ECO:0000259" key="1">
    <source>
        <dbReference type="PROSITE" id="PS51154"/>
    </source>
</evidence>
<dbReference type="PROSITE" id="PS51154">
    <property type="entry name" value="MACRO"/>
    <property type="match status" value="1"/>
</dbReference>
<dbReference type="InterPro" id="IPR043472">
    <property type="entry name" value="Macro_dom-like"/>
</dbReference>
<dbReference type="GeneID" id="30037663"/>
<reference evidence="2 3" key="1">
    <citation type="submission" date="2016-02" db="EMBL/GenBank/DDBJ databases">
        <title>Complete genome sequence and transcriptome regulation of the pentose utilising yeast Sugiyamaella lignohabitans.</title>
        <authorList>
            <person name="Bellasio M."/>
            <person name="Peymann A."/>
            <person name="Valli M."/>
            <person name="Sipitzky M."/>
            <person name="Graf A."/>
            <person name="Sauer M."/>
            <person name="Marx H."/>
            <person name="Mattanovich D."/>
        </authorList>
    </citation>
    <scope>NUCLEOTIDE SEQUENCE [LARGE SCALE GENOMIC DNA]</scope>
    <source>
        <strain evidence="2 3">CBS 10342</strain>
    </source>
</reference>
<dbReference type="EMBL" id="CP014501">
    <property type="protein sequence ID" value="ANB12361.1"/>
    <property type="molecule type" value="Genomic_DNA"/>
</dbReference>
<dbReference type="KEGG" id="slb:AWJ20_611"/>